<dbReference type="InterPro" id="IPR042099">
    <property type="entry name" value="ANL_N_sf"/>
</dbReference>
<dbReference type="CDD" id="cd05930">
    <property type="entry name" value="A_NRPS"/>
    <property type="match status" value="1"/>
</dbReference>
<dbReference type="NCBIfam" id="TIGR01733">
    <property type="entry name" value="AA-adenyl-dom"/>
    <property type="match status" value="2"/>
</dbReference>
<dbReference type="InterPro" id="IPR020845">
    <property type="entry name" value="AMP-binding_CS"/>
</dbReference>
<dbReference type="Pfam" id="PF13193">
    <property type="entry name" value="AMP-binding_C"/>
    <property type="match status" value="2"/>
</dbReference>
<sequence length="2578" mass="280966">MSETTDSHRARLQEEVMRRLKNRAGRQDDVPVVPRSGPLELSHAQQRLWLLDQMEPGRTDYNSGFALEIRGRLDVSALDRALTALERRHESLRTTFTEVDGQGRQVVHAPSPVAVAPVQTDRSRLADAVAETYGAPFDLTEGPLWRPCLFRTENDHHVLLVAIHHIVTDGWSMGILQRELDLLYRAAAANADMSADSLAKTLPELPFQYADYAAWQRARLSGPAFDASLQYWHDKLAHATTVIDLPHDHPRHKRRLTGGANHRMSIDGETTARLRNLAKEEHANIYMTLLVATRIVLARWSRQDDVVLGTVTAGRDDPRLQPLVGFFVNTLALRGAVDETLSFRENLRRTRDEVLADFDHVEVPFDLVVDAVLDERDPAVPPLVQVALILQNVGTVTPALGDLSVSSFPVARKQSVFDIAIEVVESETGLDVSFEFDRGLFEPKTIVRMADDLDSVLRQAPDTAPLRQQPLRAPEPGAWCGPDAPAPATLMELFTAHVADTPEAPAVVDPDTVMTYSQLDQRAARLAGHLLARGLGKGDRLGVCLPRGPELITAFLACFYAGVVYVPLDPDYPADRLAYMTADARMAAVLTSEEQSDRFPQNVACIHMGEGEPTRAASRVDQPAYMIYTSGSTGRPKGVLLSHRGFAAASAMQRDVWGIGTGSRVLQFASPSFDASIYEFLMALTRGAALVVVPPPMLAGSSLRSTLADLGVTHAVIPPALVAALEDEDLAGVTTLVLAGEAWSGELVERFGSTRSVYNGYGPTEVTVCASVSRRLQGLSGDDVPPLGKPIPGCRLQLLDRWLRPVSDGIPAELYIGSEGLALGYWNRAGLTAERFVADPHGPRGSRMYRTGDLVRRRPDGALEFLGRTDAQIKIRGYRVELGEIENVLATLKGVERAVATVTGQPGSTRLVAYVVPSQERTVSSDSLAAEAAAVLPSYMVPAAFVDLPEVPLTPNGKVDRRRLPAVDWSKLDGQEPAEPRTDIERKLAAIWCDLLGLDHVGVRSSFFRIGGDSVTAVRMVAKIAEELGDRLPVRRVFDSPTIGELAALLEERHGAGTAPAAVLERVADADRYPLSAAQRRLWFLQTHDPEDTSYNSGIALRLRGVNASALEQALRRLLDRHQCLRTVFTSDEDGTPMQTILPAPDAPVLNRVDLSHLPEHEREDAVSQAVETFMHAPYDLSAGPLTRCLLVREAPGKHVLAVGMHHIIMDAWSLSIISRDLMALYARCSGRETPALPPATVRYIDYAAWQDRFWKSRDFESGLAFWREQLAGLEPLDLPTDHARRSVRTGRGDTCAFSVPAATLAGLQDLEQRSGATLFMVLYAATLLVLSRHSGQKDIALGTVTSGRDHVGLENVVGFFVNTIAPRIAVDEDEDLLTLVGRVRDRLLDAFQHADIPFDSVVDAISPARDPSRPTLVQALISLQNAPTGDGWALEGVEVEEYPVSRNHSLFDVSVDFAEADGMLTGIVEYDADLFDPGSMAELAQHLVTVLAELAHHPEKLVRDTALMTPSETERILAAGTGPAGADAPPLLPEALLAKNAHERPDSPAVTAHGATVSFGELSARVQRTAAALSARGIGVGDRVATALSRSVDAVTGIFAVLQVGAAYVPVDPAGPADRVRHILSQSRARTVLTDVDARELRALVGENLPILPMRALEDYESTASMATAPVREPRPDDAAYIVHTSGSTGEPKGVVVTRANVSAMLTAYRIAVLDEIDRSDTGRELTAAHLSAWTFDASWDPPAWLLNGHHLHIIDEETRTDPEALCAYLSDARIDYFDTTPSYLEQLVTAGLLDEGHHRQTVLTVGAEALGSTLHHRLAAAGIPAVLNFYGPTESTVNSTVWRVTDGERPLIGRPVAGLTAHVLDDRLRPVPAGVRGELYLSGANVAACYDNMPRLTAERFVACPGADGARMYRTGDLVRWTGELQLEFLGRNDNQVKVRGFRIELGEVESALTALPDVARAAVAVREDVPGVRRLVGYVVPDSGASLDMVTLRSMLREVVPEYMVPQALVPLEALPLSSTGKTVRALLPPPPDEAFSTAAFVAPEGDTQTRLAAIWAQQLGVSRVGAHDNFFDLGGDSILSIRLVSQIRAAGWEVTTKDLFTYQTVESLAAALDQRRPASARRTEYEKVEGPVSTSAISHWFFDSHVLAPQHFDMSLRYELASGIDIDRLRSALLALVEHHDMLRLRVHRDADGWHQHLNGGVDPGLVHVVEIGGRPADEAVLECARRERSASRLENGPLFEAFVLAQDGCPRELLLSAHHLVVDAVSWQIVLEDLQTLYDAGGTTAARLSTTSFPTWMRRLIDCTRAGAFDSDLEAWTDTVSRIRSIPTDMNGGAHNVASERTVVASVPADVTEHLVSHTTGVLRCRIDDLLLAALAHVMTRWAGQPEIVIEKEGHGRHDLFEDVDLSRTVGWFTTLYPLALKTSPASTLVELVASVKRQTRQVPEGISYGALRYLRGAPDQGLVPDAPAPVVFNYLGRFGEDIRGDGVVARMLPTPGFDHAPQEARSNLLDITGALIDGSLSFSWTYSKNRHRESTVQRLANSHVETLTRLAAETPARQCLRAEPFRPTTRRK</sequence>
<dbReference type="Pfam" id="PF00550">
    <property type="entry name" value="PP-binding"/>
    <property type="match status" value="2"/>
</dbReference>
<dbReference type="NCBIfam" id="TIGR01720">
    <property type="entry name" value="NRPS-para261"/>
    <property type="match status" value="1"/>
</dbReference>
<evidence type="ECO:0000259" key="6">
    <source>
        <dbReference type="PROSITE" id="PS50075"/>
    </source>
</evidence>
<protein>
    <submittedName>
        <fullName evidence="7">Amino acid adenylation domain-containing protein</fullName>
    </submittedName>
</protein>
<dbReference type="Pfam" id="PF00668">
    <property type="entry name" value="Condensation"/>
    <property type="match status" value="3"/>
</dbReference>
<evidence type="ECO:0000256" key="3">
    <source>
        <dbReference type="ARBA" id="ARBA00022553"/>
    </source>
</evidence>
<dbReference type="SUPFAM" id="SSF56801">
    <property type="entry name" value="Acetyl-CoA synthetase-like"/>
    <property type="match status" value="2"/>
</dbReference>
<dbReference type="InterPro" id="IPR001242">
    <property type="entry name" value="Condensation_dom"/>
</dbReference>
<dbReference type="Proteomes" id="UP001072034">
    <property type="component" value="Unassembled WGS sequence"/>
</dbReference>
<dbReference type="Gene3D" id="2.30.38.10">
    <property type="entry name" value="Luciferase, Domain 3"/>
    <property type="match status" value="1"/>
</dbReference>
<dbReference type="InterPro" id="IPR010060">
    <property type="entry name" value="NRPS_synth"/>
</dbReference>
<dbReference type="InterPro" id="IPR006162">
    <property type="entry name" value="Ppantetheine_attach_site"/>
</dbReference>
<evidence type="ECO:0000256" key="4">
    <source>
        <dbReference type="ARBA" id="ARBA00022737"/>
    </source>
</evidence>
<evidence type="ECO:0000313" key="7">
    <source>
        <dbReference type="EMBL" id="MCZ0858869.1"/>
    </source>
</evidence>
<dbReference type="Gene3D" id="3.40.50.12780">
    <property type="entry name" value="N-terminal domain of ligase-like"/>
    <property type="match status" value="1"/>
</dbReference>
<keyword evidence="4" id="KW-0677">Repeat</keyword>
<dbReference type="Gene3D" id="3.30.300.30">
    <property type="match status" value="2"/>
</dbReference>
<feature type="domain" description="Carrier" evidence="6">
    <location>
        <begin position="979"/>
        <end position="1054"/>
    </location>
</feature>
<dbReference type="Gene3D" id="3.40.50.980">
    <property type="match status" value="2"/>
</dbReference>
<dbReference type="SUPFAM" id="SSF47336">
    <property type="entry name" value="ACP-like"/>
    <property type="match status" value="2"/>
</dbReference>
<dbReference type="PROSITE" id="PS00455">
    <property type="entry name" value="AMP_BINDING"/>
    <property type="match status" value="2"/>
</dbReference>
<feature type="domain" description="Carrier" evidence="6">
    <location>
        <begin position="2046"/>
        <end position="2120"/>
    </location>
</feature>
<reference evidence="7" key="1">
    <citation type="submission" date="2022-10" db="EMBL/GenBank/DDBJ databases">
        <title>Genome sequence of Actinomyces israelii ATCC 10048.</title>
        <authorList>
            <person name="Watt R.M."/>
            <person name="Tong W.M."/>
        </authorList>
    </citation>
    <scope>NUCLEOTIDE SEQUENCE</scope>
    <source>
        <strain evidence="7">ATCC 10048</strain>
    </source>
</reference>
<dbReference type="Gene3D" id="3.30.559.30">
    <property type="entry name" value="Nonribosomal peptide synthetase, condensation domain"/>
    <property type="match status" value="3"/>
</dbReference>
<dbReference type="PANTHER" id="PTHR45527">
    <property type="entry name" value="NONRIBOSOMAL PEPTIDE SYNTHETASE"/>
    <property type="match status" value="1"/>
</dbReference>
<dbReference type="CDD" id="cd19534">
    <property type="entry name" value="E_NRPS"/>
    <property type="match status" value="1"/>
</dbReference>
<dbReference type="Pfam" id="PF00501">
    <property type="entry name" value="AMP-binding"/>
    <property type="match status" value="2"/>
</dbReference>
<name>A0ABT4IAU1_9ACTO</name>
<dbReference type="RefSeq" id="WP_268918194.1">
    <property type="nucleotide sequence ID" value="NZ_JAPTMY010000032.1"/>
</dbReference>
<dbReference type="PROSITE" id="PS00012">
    <property type="entry name" value="PHOSPHOPANTETHEINE"/>
    <property type="match status" value="2"/>
</dbReference>
<dbReference type="InterPro" id="IPR009081">
    <property type="entry name" value="PP-bd_ACP"/>
</dbReference>
<keyword evidence="8" id="KW-1185">Reference proteome</keyword>
<comment type="cofactor">
    <cofactor evidence="1">
        <name>pantetheine 4'-phosphate</name>
        <dbReference type="ChEBI" id="CHEBI:47942"/>
    </cofactor>
</comment>
<dbReference type="InterPro" id="IPR025110">
    <property type="entry name" value="AMP-bd_C"/>
</dbReference>
<comment type="caution">
    <text evidence="7">The sequence shown here is derived from an EMBL/GenBank/DDBJ whole genome shotgun (WGS) entry which is preliminary data.</text>
</comment>
<dbReference type="SMART" id="SM00823">
    <property type="entry name" value="PKS_PP"/>
    <property type="match status" value="2"/>
</dbReference>
<dbReference type="CDD" id="cd19531">
    <property type="entry name" value="LCL_NRPS-like"/>
    <property type="match status" value="2"/>
</dbReference>
<dbReference type="InterPro" id="IPR036736">
    <property type="entry name" value="ACP-like_sf"/>
</dbReference>
<organism evidence="7 8">
    <name type="scientific">Actinomyces israelii</name>
    <dbReference type="NCBI Taxonomy" id="1659"/>
    <lineage>
        <taxon>Bacteria</taxon>
        <taxon>Bacillati</taxon>
        <taxon>Actinomycetota</taxon>
        <taxon>Actinomycetes</taxon>
        <taxon>Actinomycetales</taxon>
        <taxon>Actinomycetaceae</taxon>
        <taxon>Actinomyces</taxon>
    </lineage>
</organism>
<dbReference type="Gene3D" id="3.30.559.10">
    <property type="entry name" value="Chloramphenicol acetyltransferase-like domain"/>
    <property type="match status" value="3"/>
</dbReference>
<keyword evidence="5" id="KW-0045">Antibiotic biosynthesis</keyword>
<evidence type="ECO:0000256" key="5">
    <source>
        <dbReference type="ARBA" id="ARBA00023194"/>
    </source>
</evidence>
<evidence type="ECO:0000313" key="8">
    <source>
        <dbReference type="Proteomes" id="UP001072034"/>
    </source>
</evidence>
<dbReference type="SUPFAM" id="SSF52777">
    <property type="entry name" value="CoA-dependent acyltransferases"/>
    <property type="match status" value="6"/>
</dbReference>
<dbReference type="InterPro" id="IPR023213">
    <property type="entry name" value="CAT-like_dom_sf"/>
</dbReference>
<keyword evidence="2" id="KW-0596">Phosphopantetheine</keyword>
<accession>A0ABT4IAU1</accession>
<evidence type="ECO:0000256" key="2">
    <source>
        <dbReference type="ARBA" id="ARBA00022450"/>
    </source>
</evidence>
<gene>
    <name evidence="7" type="ORF">OHJ16_12540</name>
</gene>
<dbReference type="InterPro" id="IPR000873">
    <property type="entry name" value="AMP-dep_synth/lig_dom"/>
</dbReference>
<proteinExistence type="predicted"/>
<dbReference type="PANTHER" id="PTHR45527:SF1">
    <property type="entry name" value="FATTY ACID SYNTHASE"/>
    <property type="match status" value="1"/>
</dbReference>
<dbReference type="InterPro" id="IPR020806">
    <property type="entry name" value="PKS_PP-bd"/>
</dbReference>
<keyword evidence="3" id="KW-0597">Phosphoprotein</keyword>
<dbReference type="EMBL" id="JAPTMY010000032">
    <property type="protein sequence ID" value="MCZ0858869.1"/>
    <property type="molecule type" value="Genomic_DNA"/>
</dbReference>
<dbReference type="InterPro" id="IPR010071">
    <property type="entry name" value="AA_adenyl_dom"/>
</dbReference>
<dbReference type="PROSITE" id="PS50075">
    <property type="entry name" value="CARRIER"/>
    <property type="match status" value="2"/>
</dbReference>
<evidence type="ECO:0000256" key="1">
    <source>
        <dbReference type="ARBA" id="ARBA00001957"/>
    </source>
</evidence>
<dbReference type="Gene3D" id="1.10.1200.10">
    <property type="entry name" value="ACP-like"/>
    <property type="match status" value="2"/>
</dbReference>
<dbReference type="InterPro" id="IPR045851">
    <property type="entry name" value="AMP-bd_C_sf"/>
</dbReference>